<keyword evidence="2" id="KW-0489">Methyltransferase</keyword>
<keyword evidence="3" id="KW-1185">Reference proteome</keyword>
<dbReference type="Proteomes" id="UP000037460">
    <property type="component" value="Unassembled WGS sequence"/>
</dbReference>
<dbReference type="InterPro" id="IPR029063">
    <property type="entry name" value="SAM-dependent_MTases_sf"/>
</dbReference>
<dbReference type="GO" id="GO:0005794">
    <property type="term" value="C:Golgi apparatus"/>
    <property type="evidence" value="ECO:0007669"/>
    <property type="project" value="TreeGrafter"/>
</dbReference>
<evidence type="ECO:0000313" key="2">
    <source>
        <dbReference type="EMBL" id="KOO25939.1"/>
    </source>
</evidence>
<feature type="domain" description="Methyltransferase FkbM" evidence="1">
    <location>
        <begin position="2"/>
        <end position="166"/>
    </location>
</feature>
<dbReference type="Pfam" id="PF05050">
    <property type="entry name" value="Methyltransf_21"/>
    <property type="match status" value="1"/>
</dbReference>
<sequence length="206" mass="23706">MGALDGIYLSNTFAFEDKLGWSGVLLEANPRACRTLFRNRPRAIKLCTAVSMNHSWLTFQDGLYVSTFGDPTQFSDTFAKRFHPNRSRPRQQFEVPSAPLGQLLRAVGVSHIDLFSLDVEGSEYRVLQTFDWRIPVRVWCVEWNPEVGDLQTNASIAAIMRRHGYERHRWAHETTATRPLSQNQLWVWGGVWNVSTVVWQQWAPNS</sequence>
<dbReference type="InterPro" id="IPR053202">
    <property type="entry name" value="EGF_Rcpt_Signaling_Reg"/>
</dbReference>
<dbReference type="GO" id="GO:0006888">
    <property type="term" value="P:endoplasmic reticulum to Golgi vesicle-mediated transport"/>
    <property type="evidence" value="ECO:0007669"/>
    <property type="project" value="TreeGrafter"/>
</dbReference>
<evidence type="ECO:0000313" key="3">
    <source>
        <dbReference type="Proteomes" id="UP000037460"/>
    </source>
</evidence>
<dbReference type="GO" id="GO:0005886">
    <property type="term" value="C:plasma membrane"/>
    <property type="evidence" value="ECO:0007669"/>
    <property type="project" value="TreeGrafter"/>
</dbReference>
<name>A0A0M0JH80_9EUKA</name>
<protein>
    <submittedName>
        <fullName evidence="2">Methyltransferase family</fullName>
    </submittedName>
</protein>
<reference evidence="3" key="1">
    <citation type="journal article" date="2015" name="PLoS Genet.">
        <title>Genome Sequence and Transcriptome Analyses of Chrysochromulina tobin: Metabolic Tools for Enhanced Algal Fitness in the Prominent Order Prymnesiales (Haptophyceae).</title>
        <authorList>
            <person name="Hovde B.T."/>
            <person name="Deodato C.R."/>
            <person name="Hunsperger H.M."/>
            <person name="Ryken S.A."/>
            <person name="Yost W."/>
            <person name="Jha R.K."/>
            <person name="Patterson J."/>
            <person name="Monnat R.J. Jr."/>
            <person name="Barlow S.B."/>
            <person name="Starkenburg S.R."/>
            <person name="Cattolico R.A."/>
        </authorList>
    </citation>
    <scope>NUCLEOTIDE SEQUENCE</scope>
    <source>
        <strain evidence="3">CCMP291</strain>
    </source>
</reference>
<gene>
    <name evidence="2" type="ORF">Ctob_004488</name>
</gene>
<comment type="caution">
    <text evidence="2">The sequence shown here is derived from an EMBL/GenBank/DDBJ whole genome shotgun (WGS) entry which is preliminary data.</text>
</comment>
<dbReference type="PANTHER" id="PTHR34009:SF2">
    <property type="entry name" value="PROTEIN STAR"/>
    <property type="match status" value="1"/>
</dbReference>
<dbReference type="GO" id="GO:0031902">
    <property type="term" value="C:late endosome membrane"/>
    <property type="evidence" value="ECO:0007669"/>
    <property type="project" value="TreeGrafter"/>
</dbReference>
<keyword evidence="2" id="KW-0808">Transferase</keyword>
<dbReference type="AlphaFoldDB" id="A0A0M0JH80"/>
<dbReference type="GO" id="GO:0032259">
    <property type="term" value="P:methylation"/>
    <property type="evidence" value="ECO:0007669"/>
    <property type="project" value="UniProtKB-KW"/>
</dbReference>
<dbReference type="InterPro" id="IPR006342">
    <property type="entry name" value="FkbM_mtfrase"/>
</dbReference>
<dbReference type="GO" id="GO:0008168">
    <property type="term" value="F:methyltransferase activity"/>
    <property type="evidence" value="ECO:0007669"/>
    <property type="project" value="UniProtKB-KW"/>
</dbReference>
<proteinExistence type="predicted"/>
<dbReference type="PANTHER" id="PTHR34009">
    <property type="entry name" value="PROTEIN STAR"/>
    <property type="match status" value="1"/>
</dbReference>
<dbReference type="Gene3D" id="3.40.50.150">
    <property type="entry name" value="Vaccinia Virus protein VP39"/>
    <property type="match status" value="1"/>
</dbReference>
<dbReference type="OrthoDB" id="2154188at2759"/>
<dbReference type="GO" id="GO:0005789">
    <property type="term" value="C:endoplasmic reticulum membrane"/>
    <property type="evidence" value="ECO:0007669"/>
    <property type="project" value="TreeGrafter"/>
</dbReference>
<dbReference type="SUPFAM" id="SSF53335">
    <property type="entry name" value="S-adenosyl-L-methionine-dependent methyltransferases"/>
    <property type="match status" value="1"/>
</dbReference>
<evidence type="ECO:0000259" key="1">
    <source>
        <dbReference type="Pfam" id="PF05050"/>
    </source>
</evidence>
<dbReference type="GO" id="GO:0016197">
    <property type="term" value="P:endosomal transport"/>
    <property type="evidence" value="ECO:0007669"/>
    <property type="project" value="TreeGrafter"/>
</dbReference>
<organism evidence="2 3">
    <name type="scientific">Chrysochromulina tobinii</name>
    <dbReference type="NCBI Taxonomy" id="1460289"/>
    <lineage>
        <taxon>Eukaryota</taxon>
        <taxon>Haptista</taxon>
        <taxon>Haptophyta</taxon>
        <taxon>Prymnesiophyceae</taxon>
        <taxon>Prymnesiales</taxon>
        <taxon>Chrysochromulinaceae</taxon>
        <taxon>Chrysochromulina</taxon>
    </lineage>
</organism>
<accession>A0A0M0JH80</accession>
<dbReference type="EMBL" id="JWZX01002910">
    <property type="protein sequence ID" value="KOO25939.1"/>
    <property type="molecule type" value="Genomic_DNA"/>
</dbReference>